<name>A0A397SXA0_9GLOM</name>
<evidence type="ECO:0000313" key="9">
    <source>
        <dbReference type="Proteomes" id="UP000265703"/>
    </source>
</evidence>
<dbReference type="SMART" id="SM00547">
    <property type="entry name" value="ZnF_RBZ"/>
    <property type="match status" value="2"/>
</dbReference>
<evidence type="ECO:0000256" key="2">
    <source>
        <dbReference type="ARBA" id="ARBA00022771"/>
    </source>
</evidence>
<keyword evidence="1" id="KW-0479">Metal-binding</keyword>
<dbReference type="InterPro" id="IPR036443">
    <property type="entry name" value="Znf_RanBP2_sf"/>
</dbReference>
<feature type="domain" description="RanBP2-type" evidence="6">
    <location>
        <begin position="301"/>
        <end position="331"/>
    </location>
</feature>
<feature type="compositionally biased region" description="Low complexity" evidence="5">
    <location>
        <begin position="235"/>
        <end position="247"/>
    </location>
</feature>
<dbReference type="AlphaFoldDB" id="A0A397SXA0"/>
<reference evidence="8 9" key="1">
    <citation type="submission" date="2018-06" db="EMBL/GenBank/DDBJ databases">
        <title>Comparative genomics reveals the genomic features of Rhizophagus irregularis, R. cerebriforme, R. diaphanum and Gigaspora rosea, and their symbiotic lifestyle signature.</title>
        <authorList>
            <person name="Morin E."/>
            <person name="San Clemente H."/>
            <person name="Chen E.C.H."/>
            <person name="De La Providencia I."/>
            <person name="Hainaut M."/>
            <person name="Kuo A."/>
            <person name="Kohler A."/>
            <person name="Murat C."/>
            <person name="Tang N."/>
            <person name="Roy S."/>
            <person name="Loubradou J."/>
            <person name="Henrissat B."/>
            <person name="Grigoriev I.V."/>
            <person name="Corradi N."/>
            <person name="Roux C."/>
            <person name="Martin F.M."/>
        </authorList>
    </citation>
    <scope>NUCLEOTIDE SEQUENCE [LARGE SCALE GENOMIC DNA]</scope>
    <source>
        <strain evidence="8 9">DAOM 227022</strain>
    </source>
</reference>
<dbReference type="PROSITE" id="PS50199">
    <property type="entry name" value="ZF_RANBP2_2"/>
    <property type="match status" value="2"/>
</dbReference>
<evidence type="ECO:0000259" key="6">
    <source>
        <dbReference type="PROSITE" id="PS50199"/>
    </source>
</evidence>
<keyword evidence="3" id="KW-0862">Zinc</keyword>
<proteinExistence type="predicted"/>
<dbReference type="PROSITE" id="PS01358">
    <property type="entry name" value="ZF_RANBP2_1"/>
    <property type="match status" value="2"/>
</dbReference>
<gene>
    <name evidence="8" type="ORF">C1645_244493</name>
</gene>
<dbReference type="Gene3D" id="2.30.30.380">
    <property type="entry name" value="Zn-finger domain of Sec23/24"/>
    <property type="match status" value="2"/>
</dbReference>
<evidence type="ECO:0000256" key="3">
    <source>
        <dbReference type="ARBA" id="ARBA00022833"/>
    </source>
</evidence>
<dbReference type="PROSITE" id="PS51397">
    <property type="entry name" value="WLM"/>
    <property type="match status" value="1"/>
</dbReference>
<feature type="region of interest" description="Disordered" evidence="5">
    <location>
        <begin position="201"/>
        <end position="254"/>
    </location>
</feature>
<dbReference type="GO" id="GO:0006281">
    <property type="term" value="P:DNA repair"/>
    <property type="evidence" value="ECO:0007669"/>
    <property type="project" value="TreeGrafter"/>
</dbReference>
<dbReference type="PANTHER" id="PTHR46622">
    <property type="entry name" value="DNA-DEPENDENT METALLOPROTEASE WSS1"/>
    <property type="match status" value="1"/>
</dbReference>
<sequence>MNIQDNQILFIRSLENYSNHEEALRILKKLASHVKPIMKKRNWRVNTLEEFFPAQDNLLGINVNHGEKICIRLRPHYDKGRFLDFNDLIGTMLHELTHIEISPHDATFYKLLDELNDEYDEILIKGEGFLSNGYRLGEEMSQNVPPALARQKALEAAEKRRKIDGIMTHGGKQLGGGGRYGLSLRELAAMAAERRRRDNFWCGGEQRNGNNNNGTSSVVKKPTAGRFPPNKVPGSSSTSSKPSPIKIPVEKLPGTNNSWETTSWTCSQCTFINRPMTLQCYVCLAERYDPPSQPLITIDDFPGPPHWSCPRCTFDNAPDIVMCLGCDYLKR</sequence>
<dbReference type="GO" id="GO:0005634">
    <property type="term" value="C:nucleus"/>
    <property type="evidence" value="ECO:0007669"/>
    <property type="project" value="TreeGrafter"/>
</dbReference>
<dbReference type="GO" id="GO:0008237">
    <property type="term" value="F:metallopeptidase activity"/>
    <property type="evidence" value="ECO:0007669"/>
    <property type="project" value="TreeGrafter"/>
</dbReference>
<dbReference type="STRING" id="658196.A0A397SXA0"/>
<feature type="domain" description="WLM" evidence="7">
    <location>
        <begin position="1"/>
        <end position="197"/>
    </location>
</feature>
<evidence type="ECO:0000259" key="7">
    <source>
        <dbReference type="PROSITE" id="PS51397"/>
    </source>
</evidence>
<dbReference type="GO" id="GO:0008270">
    <property type="term" value="F:zinc ion binding"/>
    <property type="evidence" value="ECO:0007669"/>
    <property type="project" value="UniProtKB-KW"/>
</dbReference>
<keyword evidence="2 4" id="KW-0863">Zinc-finger</keyword>
<dbReference type="Pfam" id="PF08325">
    <property type="entry name" value="WLM"/>
    <property type="match status" value="1"/>
</dbReference>
<dbReference type="SUPFAM" id="SSF90209">
    <property type="entry name" value="Ran binding protein zinc finger-like"/>
    <property type="match status" value="2"/>
</dbReference>
<accession>A0A397SXA0</accession>
<dbReference type="Pfam" id="PF00641">
    <property type="entry name" value="Zn_ribbon_RanBP"/>
    <property type="match status" value="1"/>
</dbReference>
<keyword evidence="9" id="KW-1185">Reference proteome</keyword>
<protein>
    <submittedName>
        <fullName evidence="8">WLM domain-containing protein</fullName>
    </submittedName>
</protein>
<dbReference type="InterPro" id="IPR053000">
    <property type="entry name" value="WSS1-like_metalloprotease"/>
</dbReference>
<dbReference type="InterPro" id="IPR013536">
    <property type="entry name" value="WLM_dom"/>
</dbReference>
<evidence type="ECO:0000256" key="1">
    <source>
        <dbReference type="ARBA" id="ARBA00022723"/>
    </source>
</evidence>
<evidence type="ECO:0000313" key="8">
    <source>
        <dbReference type="EMBL" id="RIA88427.1"/>
    </source>
</evidence>
<feature type="domain" description="RanBP2-type" evidence="6">
    <location>
        <begin position="260"/>
        <end position="289"/>
    </location>
</feature>
<comment type="caution">
    <text evidence="8">The sequence shown here is derived from an EMBL/GenBank/DDBJ whole genome shotgun (WGS) entry which is preliminary data.</text>
</comment>
<evidence type="ECO:0000256" key="4">
    <source>
        <dbReference type="PROSITE-ProRule" id="PRU00322"/>
    </source>
</evidence>
<dbReference type="InterPro" id="IPR001876">
    <property type="entry name" value="Znf_RanBP2"/>
</dbReference>
<dbReference type="EMBL" id="QKYT01000263">
    <property type="protein sequence ID" value="RIA88427.1"/>
    <property type="molecule type" value="Genomic_DNA"/>
</dbReference>
<dbReference type="Proteomes" id="UP000265703">
    <property type="component" value="Unassembled WGS sequence"/>
</dbReference>
<organism evidence="8 9">
    <name type="scientific">Glomus cerebriforme</name>
    <dbReference type="NCBI Taxonomy" id="658196"/>
    <lineage>
        <taxon>Eukaryota</taxon>
        <taxon>Fungi</taxon>
        <taxon>Fungi incertae sedis</taxon>
        <taxon>Mucoromycota</taxon>
        <taxon>Glomeromycotina</taxon>
        <taxon>Glomeromycetes</taxon>
        <taxon>Glomerales</taxon>
        <taxon>Glomeraceae</taxon>
        <taxon>Glomus</taxon>
    </lineage>
</organism>
<evidence type="ECO:0000256" key="5">
    <source>
        <dbReference type="SAM" id="MobiDB-lite"/>
    </source>
</evidence>
<dbReference type="OrthoDB" id="261960at2759"/>
<dbReference type="PANTHER" id="PTHR46622:SF1">
    <property type="entry name" value="DNA-DEPENDENT METALLOPROTEASE WSS1"/>
    <property type="match status" value="1"/>
</dbReference>